<name>A0A0E0JI89_ORYPU</name>
<dbReference type="HOGENOM" id="CLU_995297_0_0_1"/>
<feature type="compositionally biased region" description="Basic residues" evidence="1">
    <location>
        <begin position="176"/>
        <end position="188"/>
    </location>
</feature>
<protein>
    <submittedName>
        <fullName evidence="2">Poly [ADP-ribose] polymerase</fullName>
    </submittedName>
</protein>
<feature type="region of interest" description="Disordered" evidence="1">
    <location>
        <begin position="243"/>
        <end position="280"/>
    </location>
</feature>
<dbReference type="Gramene" id="OPUNC01G14530.4">
    <property type="protein sequence ID" value="OPUNC01G14530.4"/>
    <property type="gene ID" value="OPUNC01G14530"/>
</dbReference>
<dbReference type="EnsemblPlants" id="OPUNC01G14530.4">
    <property type="protein sequence ID" value="OPUNC01G14530.4"/>
    <property type="gene ID" value="OPUNC01G14530"/>
</dbReference>
<dbReference type="Proteomes" id="UP000026962">
    <property type="component" value="Chromosome 1"/>
</dbReference>
<reference evidence="2" key="1">
    <citation type="submission" date="2015-04" db="UniProtKB">
        <authorList>
            <consortium name="EnsemblPlants"/>
        </authorList>
    </citation>
    <scope>IDENTIFICATION</scope>
</reference>
<evidence type="ECO:0000256" key="1">
    <source>
        <dbReference type="SAM" id="MobiDB-lite"/>
    </source>
</evidence>
<sequence>MWTAAGRRLHQHRDLHAIWILGTAHRRCCTRPVGGLDCSIPICNAPAKRPGHLHTPCWDVLPSIESFACTKEHLSMVVVASAILKAQSTSPSSILHSLPEEEGVGAMRRGCARVEELMQRRALDLDASGNKPALMTPSLSPPQRVRRLHPAAVTDGGDQDKMKSAKGFCPPDLRRGRVPHPPRVRPLAHLHGPVGCRPAVDHGRPRDYSTLAAGVVSAIGEDYSFWLSHGGGGQRIPCFGDEPAGSRTAAARHAGGSPWWMRRTPRLGSSSGSPSPRPRS</sequence>
<evidence type="ECO:0000313" key="3">
    <source>
        <dbReference type="Proteomes" id="UP000026962"/>
    </source>
</evidence>
<organism evidence="2">
    <name type="scientific">Oryza punctata</name>
    <name type="common">Red rice</name>
    <dbReference type="NCBI Taxonomy" id="4537"/>
    <lineage>
        <taxon>Eukaryota</taxon>
        <taxon>Viridiplantae</taxon>
        <taxon>Streptophyta</taxon>
        <taxon>Embryophyta</taxon>
        <taxon>Tracheophyta</taxon>
        <taxon>Spermatophyta</taxon>
        <taxon>Magnoliopsida</taxon>
        <taxon>Liliopsida</taxon>
        <taxon>Poales</taxon>
        <taxon>Poaceae</taxon>
        <taxon>BOP clade</taxon>
        <taxon>Oryzoideae</taxon>
        <taxon>Oryzeae</taxon>
        <taxon>Oryzinae</taxon>
        <taxon>Oryza</taxon>
    </lineage>
</organism>
<accession>A0A0E0JI89</accession>
<keyword evidence="3" id="KW-1185">Reference proteome</keyword>
<reference evidence="2" key="2">
    <citation type="submission" date="2018-05" db="EMBL/GenBank/DDBJ databases">
        <title>OpunRS2 (Oryza punctata Reference Sequence Version 2).</title>
        <authorList>
            <person name="Zhang J."/>
            <person name="Kudrna D."/>
            <person name="Lee S."/>
            <person name="Talag J."/>
            <person name="Welchert J."/>
            <person name="Wing R.A."/>
        </authorList>
    </citation>
    <scope>NUCLEOTIDE SEQUENCE [LARGE SCALE GENOMIC DNA]</scope>
</reference>
<feature type="region of interest" description="Disordered" evidence="1">
    <location>
        <begin position="153"/>
        <end position="190"/>
    </location>
</feature>
<evidence type="ECO:0000313" key="2">
    <source>
        <dbReference type="EnsemblPlants" id="OPUNC01G14530.4"/>
    </source>
</evidence>
<proteinExistence type="predicted"/>
<dbReference type="AlphaFoldDB" id="A0A0E0JI89"/>